<dbReference type="Proteomes" id="UP000619457">
    <property type="component" value="Unassembled WGS sequence"/>
</dbReference>
<gene>
    <name evidence="1" type="ORF">GCM10007049_16460</name>
</gene>
<evidence type="ECO:0000313" key="2">
    <source>
        <dbReference type="Proteomes" id="UP000619457"/>
    </source>
</evidence>
<dbReference type="AlphaFoldDB" id="A0A918UPC6"/>
<keyword evidence="2" id="KW-1185">Reference proteome</keyword>
<reference evidence="1" key="2">
    <citation type="submission" date="2020-09" db="EMBL/GenBank/DDBJ databases">
        <authorList>
            <person name="Sun Q."/>
            <person name="Kim S."/>
        </authorList>
    </citation>
    <scope>NUCLEOTIDE SEQUENCE</scope>
    <source>
        <strain evidence="1">KCTC 12368</strain>
    </source>
</reference>
<organism evidence="1 2">
    <name type="scientific">Echinicola pacifica</name>
    <dbReference type="NCBI Taxonomy" id="346377"/>
    <lineage>
        <taxon>Bacteria</taxon>
        <taxon>Pseudomonadati</taxon>
        <taxon>Bacteroidota</taxon>
        <taxon>Cytophagia</taxon>
        <taxon>Cytophagales</taxon>
        <taxon>Cyclobacteriaceae</taxon>
        <taxon>Echinicola</taxon>
    </lineage>
</organism>
<reference evidence="1" key="1">
    <citation type="journal article" date="2014" name="Int. J. Syst. Evol. Microbiol.">
        <title>Complete genome sequence of Corynebacterium casei LMG S-19264T (=DSM 44701T), isolated from a smear-ripened cheese.</title>
        <authorList>
            <consortium name="US DOE Joint Genome Institute (JGI-PGF)"/>
            <person name="Walter F."/>
            <person name="Albersmeier A."/>
            <person name="Kalinowski J."/>
            <person name="Ruckert C."/>
        </authorList>
    </citation>
    <scope>NUCLEOTIDE SEQUENCE</scope>
    <source>
        <strain evidence="1">KCTC 12368</strain>
    </source>
</reference>
<proteinExistence type="predicted"/>
<sequence length="167" mass="19637">MDIKTHKNENNQLLSIKGVDYDYQSKQFILKLLNKLIQFAGNVLIQLRRNNYEDSSIDKLKKEGVSLGVKSLKVDSNLFEISFNFNAAKSKEELLPLIVDLWYCFQQPVYYFFTNEERLEYNNEILLNNNLSWKEVVDLSNSYVMFKGAEEDVIWIGKSDELEFDLE</sequence>
<dbReference type="RefSeq" id="WP_018473489.1">
    <property type="nucleotide sequence ID" value="NZ_BMWX01000003.1"/>
</dbReference>
<dbReference type="EMBL" id="BMWX01000003">
    <property type="protein sequence ID" value="GGZ24767.1"/>
    <property type="molecule type" value="Genomic_DNA"/>
</dbReference>
<accession>A0A918UPC6</accession>
<protein>
    <submittedName>
        <fullName evidence="1">Uncharacterized protein</fullName>
    </submittedName>
</protein>
<comment type="caution">
    <text evidence="1">The sequence shown here is derived from an EMBL/GenBank/DDBJ whole genome shotgun (WGS) entry which is preliminary data.</text>
</comment>
<name>A0A918UPC6_9BACT</name>
<evidence type="ECO:0000313" key="1">
    <source>
        <dbReference type="EMBL" id="GGZ24767.1"/>
    </source>
</evidence>